<comment type="caution">
    <text evidence="2">The sequence shown here is derived from an EMBL/GenBank/DDBJ whole genome shotgun (WGS) entry which is preliminary data.</text>
</comment>
<feature type="region of interest" description="Disordered" evidence="1">
    <location>
        <begin position="46"/>
        <end position="70"/>
    </location>
</feature>
<accession>A0AAV7M0Q7</accession>
<keyword evidence="3" id="KW-1185">Reference proteome</keyword>
<proteinExistence type="predicted"/>
<dbReference type="EMBL" id="JANPWB010000014">
    <property type="protein sequence ID" value="KAJ1097371.1"/>
    <property type="molecule type" value="Genomic_DNA"/>
</dbReference>
<sequence length="70" mass="8256">MEPELQVFPMLYYAMSVLEHQGHRRLCQNMCMEWAWEEETGTGKWKLEGGRRNRDTGCRQIEGRGLKPSL</sequence>
<evidence type="ECO:0000256" key="1">
    <source>
        <dbReference type="SAM" id="MobiDB-lite"/>
    </source>
</evidence>
<dbReference type="Proteomes" id="UP001066276">
    <property type="component" value="Chromosome 10"/>
</dbReference>
<evidence type="ECO:0000313" key="2">
    <source>
        <dbReference type="EMBL" id="KAJ1097371.1"/>
    </source>
</evidence>
<dbReference type="AlphaFoldDB" id="A0AAV7M0Q7"/>
<reference evidence="2" key="1">
    <citation type="journal article" date="2022" name="bioRxiv">
        <title>Sequencing and chromosome-scale assembly of the giantPleurodeles waltlgenome.</title>
        <authorList>
            <person name="Brown T."/>
            <person name="Elewa A."/>
            <person name="Iarovenko S."/>
            <person name="Subramanian E."/>
            <person name="Araus A.J."/>
            <person name="Petzold A."/>
            <person name="Susuki M."/>
            <person name="Suzuki K.-i.T."/>
            <person name="Hayashi T."/>
            <person name="Toyoda A."/>
            <person name="Oliveira C."/>
            <person name="Osipova E."/>
            <person name="Leigh N.D."/>
            <person name="Simon A."/>
            <person name="Yun M.H."/>
        </authorList>
    </citation>
    <scope>NUCLEOTIDE SEQUENCE</scope>
    <source>
        <strain evidence="2">20211129_DDA</strain>
        <tissue evidence="2">Liver</tissue>
    </source>
</reference>
<name>A0AAV7M0Q7_PLEWA</name>
<protein>
    <submittedName>
        <fullName evidence="2">Uncharacterized protein</fullName>
    </submittedName>
</protein>
<evidence type="ECO:0000313" key="3">
    <source>
        <dbReference type="Proteomes" id="UP001066276"/>
    </source>
</evidence>
<organism evidence="2 3">
    <name type="scientific">Pleurodeles waltl</name>
    <name type="common">Iberian ribbed newt</name>
    <dbReference type="NCBI Taxonomy" id="8319"/>
    <lineage>
        <taxon>Eukaryota</taxon>
        <taxon>Metazoa</taxon>
        <taxon>Chordata</taxon>
        <taxon>Craniata</taxon>
        <taxon>Vertebrata</taxon>
        <taxon>Euteleostomi</taxon>
        <taxon>Amphibia</taxon>
        <taxon>Batrachia</taxon>
        <taxon>Caudata</taxon>
        <taxon>Salamandroidea</taxon>
        <taxon>Salamandridae</taxon>
        <taxon>Pleurodelinae</taxon>
        <taxon>Pleurodeles</taxon>
    </lineage>
</organism>
<gene>
    <name evidence="2" type="ORF">NDU88_002491</name>
</gene>